<proteinExistence type="predicted"/>
<reference evidence="1" key="1">
    <citation type="submission" date="2023-02" db="EMBL/GenBank/DDBJ databases">
        <title>Genome of toxic invasive species Heracleum sosnowskyi carries increased number of genes despite the absence of recent whole-genome duplications.</title>
        <authorList>
            <person name="Schelkunov M."/>
            <person name="Shtratnikova V."/>
            <person name="Makarenko M."/>
            <person name="Klepikova A."/>
            <person name="Omelchenko D."/>
            <person name="Novikova G."/>
            <person name="Obukhova E."/>
            <person name="Bogdanov V."/>
            <person name="Penin A."/>
            <person name="Logacheva M."/>
        </authorList>
    </citation>
    <scope>NUCLEOTIDE SEQUENCE</scope>
    <source>
        <strain evidence="1">Hsosn_3</strain>
        <tissue evidence="1">Leaf</tissue>
    </source>
</reference>
<dbReference type="Proteomes" id="UP001237642">
    <property type="component" value="Unassembled WGS sequence"/>
</dbReference>
<keyword evidence="2" id="KW-1185">Reference proteome</keyword>
<accession>A0AAD8J5X6</accession>
<comment type="caution">
    <text evidence="1">The sequence shown here is derived from an EMBL/GenBank/DDBJ whole genome shotgun (WGS) entry which is preliminary data.</text>
</comment>
<reference evidence="1" key="2">
    <citation type="submission" date="2023-05" db="EMBL/GenBank/DDBJ databases">
        <authorList>
            <person name="Schelkunov M.I."/>
        </authorList>
    </citation>
    <scope>NUCLEOTIDE SEQUENCE</scope>
    <source>
        <strain evidence="1">Hsosn_3</strain>
        <tissue evidence="1">Leaf</tissue>
    </source>
</reference>
<dbReference type="AlphaFoldDB" id="A0AAD8J5X6"/>
<evidence type="ECO:0000313" key="2">
    <source>
        <dbReference type="Proteomes" id="UP001237642"/>
    </source>
</evidence>
<dbReference type="EMBL" id="JAUIZM010000002">
    <property type="protein sequence ID" value="KAK1398435.1"/>
    <property type="molecule type" value="Genomic_DNA"/>
</dbReference>
<protein>
    <submittedName>
        <fullName evidence="1">Uncharacterized protein</fullName>
    </submittedName>
</protein>
<evidence type="ECO:0000313" key="1">
    <source>
        <dbReference type="EMBL" id="KAK1398435.1"/>
    </source>
</evidence>
<gene>
    <name evidence="1" type="ORF">POM88_008298</name>
</gene>
<sequence>MLLKQSPLTRVLLKHNLRFGRKTNRICCSGVVFLHQSSLLFISFPVSSDMSPIYSDTTQDICRLCSKSHGLNVPMQMCLSDNQAIYSHKQQSFIFSKLRRNDGDVKHRVAGNYNHLWITNVVADLQINLCENNQSFGNL</sequence>
<organism evidence="1 2">
    <name type="scientific">Heracleum sosnowskyi</name>
    <dbReference type="NCBI Taxonomy" id="360622"/>
    <lineage>
        <taxon>Eukaryota</taxon>
        <taxon>Viridiplantae</taxon>
        <taxon>Streptophyta</taxon>
        <taxon>Embryophyta</taxon>
        <taxon>Tracheophyta</taxon>
        <taxon>Spermatophyta</taxon>
        <taxon>Magnoliopsida</taxon>
        <taxon>eudicotyledons</taxon>
        <taxon>Gunneridae</taxon>
        <taxon>Pentapetalae</taxon>
        <taxon>asterids</taxon>
        <taxon>campanulids</taxon>
        <taxon>Apiales</taxon>
        <taxon>Apiaceae</taxon>
        <taxon>Apioideae</taxon>
        <taxon>apioid superclade</taxon>
        <taxon>Tordylieae</taxon>
        <taxon>Tordyliinae</taxon>
        <taxon>Heracleum</taxon>
    </lineage>
</organism>
<name>A0AAD8J5X6_9APIA</name>